<comment type="caution">
    <text evidence="1">The sequence shown here is derived from an EMBL/GenBank/DDBJ whole genome shotgun (WGS) entry which is preliminary data.</text>
</comment>
<dbReference type="Gene3D" id="3.20.20.190">
    <property type="entry name" value="Phosphatidylinositol (PI) phosphodiesterase"/>
    <property type="match status" value="1"/>
</dbReference>
<dbReference type="EMBL" id="JACAZI010000019">
    <property type="protein sequence ID" value="KAF7340321.1"/>
    <property type="molecule type" value="Genomic_DNA"/>
</dbReference>
<evidence type="ECO:0000313" key="1">
    <source>
        <dbReference type="EMBL" id="KAF7340321.1"/>
    </source>
</evidence>
<accession>A0A8H6XH04</accession>
<protein>
    <submittedName>
        <fullName evidence="1">PLC-like phosphodiesterase</fullName>
    </submittedName>
</protein>
<dbReference type="SUPFAM" id="SSF51695">
    <property type="entry name" value="PLC-like phosphodiesterases"/>
    <property type="match status" value="1"/>
</dbReference>
<keyword evidence="2" id="KW-1185">Reference proteome</keyword>
<dbReference type="GO" id="GO:0008081">
    <property type="term" value="F:phosphoric diester hydrolase activity"/>
    <property type="evidence" value="ECO:0007669"/>
    <property type="project" value="InterPro"/>
</dbReference>
<dbReference type="OrthoDB" id="1046782at2759"/>
<gene>
    <name evidence="1" type="ORF">MVEN_01951200</name>
</gene>
<reference evidence="1" key="1">
    <citation type="submission" date="2020-05" db="EMBL/GenBank/DDBJ databases">
        <title>Mycena genomes resolve the evolution of fungal bioluminescence.</title>
        <authorList>
            <person name="Tsai I.J."/>
        </authorList>
    </citation>
    <scope>NUCLEOTIDE SEQUENCE</scope>
    <source>
        <strain evidence="1">CCC161011</strain>
    </source>
</reference>
<name>A0A8H6XH04_9AGAR</name>
<dbReference type="InterPro" id="IPR017946">
    <property type="entry name" value="PLC-like_Pdiesterase_TIM-brl"/>
</dbReference>
<organism evidence="1 2">
    <name type="scientific">Mycena venus</name>
    <dbReference type="NCBI Taxonomy" id="2733690"/>
    <lineage>
        <taxon>Eukaryota</taxon>
        <taxon>Fungi</taxon>
        <taxon>Dikarya</taxon>
        <taxon>Basidiomycota</taxon>
        <taxon>Agaricomycotina</taxon>
        <taxon>Agaricomycetes</taxon>
        <taxon>Agaricomycetidae</taxon>
        <taxon>Agaricales</taxon>
        <taxon>Marasmiineae</taxon>
        <taxon>Mycenaceae</taxon>
        <taxon>Mycena</taxon>
    </lineage>
</organism>
<dbReference type="AlphaFoldDB" id="A0A8H6XH04"/>
<evidence type="ECO:0000313" key="2">
    <source>
        <dbReference type="Proteomes" id="UP000620124"/>
    </source>
</evidence>
<sequence length="192" mass="21923">MTPWGSTTAPTTTVENVFFDFYAWLCKHPTEAVLISNYERGTGTHDNAKLQQHIYDIMGSNLTSRYWVQTSDSPPPRTIAIQRAESVAENSPNTMLVYNSTTNQIVYIEDYHEIGIRSGYAENIQWKLNATAAHIEEATVRNPDQFYISSPTQSMTWTPPTVGNLRSIFSWYLIRHIYVYHGAWKWNGHAGS</sequence>
<proteinExistence type="predicted"/>
<dbReference type="GO" id="GO:0006629">
    <property type="term" value="P:lipid metabolic process"/>
    <property type="evidence" value="ECO:0007669"/>
    <property type="project" value="InterPro"/>
</dbReference>
<dbReference type="Proteomes" id="UP000620124">
    <property type="component" value="Unassembled WGS sequence"/>
</dbReference>